<keyword evidence="3" id="KW-0902">Two-component regulatory system</keyword>
<dbReference type="GO" id="GO:0000156">
    <property type="term" value="F:phosphorelay response regulator activity"/>
    <property type="evidence" value="ECO:0007669"/>
    <property type="project" value="TreeGrafter"/>
</dbReference>
<dbReference type="PROSITE" id="PS51755">
    <property type="entry name" value="OMPR_PHOB"/>
    <property type="match status" value="1"/>
</dbReference>
<dbReference type="InterPro" id="IPR016032">
    <property type="entry name" value="Sig_transdc_resp-reg_C-effctor"/>
</dbReference>
<evidence type="ECO:0000256" key="4">
    <source>
        <dbReference type="ARBA" id="ARBA00023015"/>
    </source>
</evidence>
<proteinExistence type="predicted"/>
<dbReference type="PROSITE" id="PS50110">
    <property type="entry name" value="RESPONSE_REGULATORY"/>
    <property type="match status" value="1"/>
</dbReference>
<organism evidence="11 12">
    <name type="scientific">Paenibacillus monticola</name>
    <dbReference type="NCBI Taxonomy" id="2666075"/>
    <lineage>
        <taxon>Bacteria</taxon>
        <taxon>Bacillati</taxon>
        <taxon>Bacillota</taxon>
        <taxon>Bacilli</taxon>
        <taxon>Bacillales</taxon>
        <taxon>Paenibacillaceae</taxon>
        <taxon>Paenibacillus</taxon>
    </lineage>
</organism>
<dbReference type="Proteomes" id="UP000463051">
    <property type="component" value="Unassembled WGS sequence"/>
</dbReference>
<evidence type="ECO:0000313" key="12">
    <source>
        <dbReference type="Proteomes" id="UP000463051"/>
    </source>
</evidence>
<keyword evidence="12" id="KW-1185">Reference proteome</keyword>
<keyword evidence="5 8" id="KW-0238">DNA-binding</keyword>
<dbReference type="InterPro" id="IPR039420">
    <property type="entry name" value="WalR-like"/>
</dbReference>
<sequence length="237" mass="26829">MSVNTATILIVDDENDILQVIKAYLEKSNYIVYEADSGKGALQLFENLRPDLVVLDLMLPDISGEEVCRTIRKKSNIPILMLTAKSSEDDMVKGLLMGADDYITKPFSPRELLVRVISLLRRAQLQTERRGENTVVFGGGRLSIDPELHEIWVDGEAVSLTPIEFKLLEILSRHPKRAFSRLELVNLIQGDTFEGYERTIDVHIKNVRQKIGDDPKRPVFIATVFGIGYKFQVNEDV</sequence>
<dbReference type="SUPFAM" id="SSF46894">
    <property type="entry name" value="C-terminal effector domain of the bipartite response regulators"/>
    <property type="match status" value="1"/>
</dbReference>
<dbReference type="PANTHER" id="PTHR48111">
    <property type="entry name" value="REGULATOR OF RPOS"/>
    <property type="match status" value="1"/>
</dbReference>
<accession>A0A7X2L4A1</accession>
<dbReference type="AlphaFoldDB" id="A0A7X2L4A1"/>
<dbReference type="PANTHER" id="PTHR48111:SF73">
    <property type="entry name" value="ALKALINE PHOSPHATASE SYNTHESIS TRANSCRIPTIONAL REGULATORY PROTEIN PHOP"/>
    <property type="match status" value="1"/>
</dbReference>
<dbReference type="GO" id="GO:0005829">
    <property type="term" value="C:cytosol"/>
    <property type="evidence" value="ECO:0007669"/>
    <property type="project" value="TreeGrafter"/>
</dbReference>
<dbReference type="Gene3D" id="1.10.10.10">
    <property type="entry name" value="Winged helix-like DNA-binding domain superfamily/Winged helix DNA-binding domain"/>
    <property type="match status" value="1"/>
</dbReference>
<dbReference type="FunFam" id="3.40.50.2300:FF:000001">
    <property type="entry name" value="DNA-binding response regulator PhoB"/>
    <property type="match status" value="1"/>
</dbReference>
<feature type="domain" description="Response regulatory" evidence="9">
    <location>
        <begin position="7"/>
        <end position="120"/>
    </location>
</feature>
<dbReference type="InterPro" id="IPR036388">
    <property type="entry name" value="WH-like_DNA-bd_sf"/>
</dbReference>
<dbReference type="SUPFAM" id="SSF52172">
    <property type="entry name" value="CheY-like"/>
    <property type="match status" value="1"/>
</dbReference>
<keyword evidence="2 7" id="KW-0597">Phosphoprotein</keyword>
<feature type="modified residue" description="4-aspartylphosphate" evidence="7">
    <location>
        <position position="56"/>
    </location>
</feature>
<keyword evidence="6" id="KW-0804">Transcription</keyword>
<comment type="caution">
    <text evidence="11">The sequence shown here is derived from an EMBL/GenBank/DDBJ whole genome shotgun (WGS) entry which is preliminary data.</text>
</comment>
<feature type="DNA-binding region" description="OmpR/PhoB-type" evidence="8">
    <location>
        <begin position="132"/>
        <end position="233"/>
    </location>
</feature>
<dbReference type="Gene3D" id="3.40.50.2300">
    <property type="match status" value="1"/>
</dbReference>
<evidence type="ECO:0000256" key="3">
    <source>
        <dbReference type="ARBA" id="ARBA00023012"/>
    </source>
</evidence>
<dbReference type="SMART" id="SM00862">
    <property type="entry name" value="Trans_reg_C"/>
    <property type="match status" value="1"/>
</dbReference>
<evidence type="ECO:0000256" key="5">
    <source>
        <dbReference type="ARBA" id="ARBA00023125"/>
    </source>
</evidence>
<dbReference type="Pfam" id="PF00486">
    <property type="entry name" value="Trans_reg_C"/>
    <property type="match status" value="1"/>
</dbReference>
<evidence type="ECO:0000256" key="6">
    <source>
        <dbReference type="ARBA" id="ARBA00023163"/>
    </source>
</evidence>
<feature type="domain" description="OmpR/PhoB-type" evidence="10">
    <location>
        <begin position="132"/>
        <end position="233"/>
    </location>
</feature>
<evidence type="ECO:0000313" key="11">
    <source>
        <dbReference type="EMBL" id="MRN56140.1"/>
    </source>
</evidence>
<reference evidence="11 12" key="1">
    <citation type="submission" date="2019-11" db="EMBL/GenBank/DDBJ databases">
        <title>Paenibacillus monticola sp. nov., a novel PGPR strain isolated from mountain sample in China.</title>
        <authorList>
            <person name="Zhao Q."/>
            <person name="Li H.-P."/>
            <person name="Zhang J.-L."/>
        </authorList>
    </citation>
    <scope>NUCLEOTIDE SEQUENCE [LARGE SCALE GENOMIC DNA]</scope>
    <source>
        <strain evidence="11 12">LC-T2</strain>
    </source>
</reference>
<dbReference type="Pfam" id="PF00072">
    <property type="entry name" value="Response_reg"/>
    <property type="match status" value="1"/>
</dbReference>
<dbReference type="EMBL" id="WJXB01000012">
    <property type="protein sequence ID" value="MRN56140.1"/>
    <property type="molecule type" value="Genomic_DNA"/>
</dbReference>
<dbReference type="InterPro" id="IPR011006">
    <property type="entry name" value="CheY-like_superfamily"/>
</dbReference>
<dbReference type="SMART" id="SM00448">
    <property type="entry name" value="REC"/>
    <property type="match status" value="1"/>
</dbReference>
<evidence type="ECO:0000256" key="8">
    <source>
        <dbReference type="PROSITE-ProRule" id="PRU01091"/>
    </source>
</evidence>
<dbReference type="InterPro" id="IPR001867">
    <property type="entry name" value="OmpR/PhoB-type_DNA-bd"/>
</dbReference>
<dbReference type="CDD" id="cd17574">
    <property type="entry name" value="REC_OmpR"/>
    <property type="match status" value="1"/>
</dbReference>
<dbReference type="InterPro" id="IPR001789">
    <property type="entry name" value="Sig_transdc_resp-reg_receiver"/>
</dbReference>
<evidence type="ECO:0000259" key="9">
    <source>
        <dbReference type="PROSITE" id="PS50110"/>
    </source>
</evidence>
<dbReference type="FunFam" id="1.10.10.10:FF:000018">
    <property type="entry name" value="DNA-binding response regulator ResD"/>
    <property type="match status" value="1"/>
</dbReference>
<evidence type="ECO:0000256" key="2">
    <source>
        <dbReference type="ARBA" id="ARBA00022553"/>
    </source>
</evidence>
<comment type="subcellular location">
    <subcellularLocation>
        <location evidence="1">Cytoplasm</location>
    </subcellularLocation>
</comment>
<keyword evidence="4" id="KW-0805">Transcription regulation</keyword>
<dbReference type="GO" id="GO:0006355">
    <property type="term" value="P:regulation of DNA-templated transcription"/>
    <property type="evidence" value="ECO:0007669"/>
    <property type="project" value="InterPro"/>
</dbReference>
<name>A0A7X2L4A1_9BACL</name>
<protein>
    <submittedName>
        <fullName evidence="11">Response regulator</fullName>
    </submittedName>
</protein>
<dbReference type="GO" id="GO:0000976">
    <property type="term" value="F:transcription cis-regulatory region binding"/>
    <property type="evidence" value="ECO:0007669"/>
    <property type="project" value="TreeGrafter"/>
</dbReference>
<dbReference type="Gene3D" id="6.10.250.690">
    <property type="match status" value="1"/>
</dbReference>
<evidence type="ECO:0000256" key="1">
    <source>
        <dbReference type="ARBA" id="ARBA00004496"/>
    </source>
</evidence>
<dbReference type="CDD" id="cd00383">
    <property type="entry name" value="trans_reg_C"/>
    <property type="match status" value="1"/>
</dbReference>
<evidence type="ECO:0000259" key="10">
    <source>
        <dbReference type="PROSITE" id="PS51755"/>
    </source>
</evidence>
<gene>
    <name evidence="11" type="ORF">GJB61_24505</name>
</gene>
<evidence type="ECO:0000256" key="7">
    <source>
        <dbReference type="PROSITE-ProRule" id="PRU00169"/>
    </source>
</evidence>
<dbReference type="GO" id="GO:0032993">
    <property type="term" value="C:protein-DNA complex"/>
    <property type="evidence" value="ECO:0007669"/>
    <property type="project" value="TreeGrafter"/>
</dbReference>